<reference evidence="1 2" key="1">
    <citation type="submission" date="2018-05" db="EMBL/GenBank/DDBJ databases">
        <title>Nocardioides silvaticus genome.</title>
        <authorList>
            <person name="Li C."/>
            <person name="Wang G."/>
        </authorList>
    </citation>
    <scope>NUCLEOTIDE SEQUENCE [LARGE SCALE GENOMIC DNA]</scope>
    <source>
        <strain evidence="1 2">CCTCC AB 2018079</strain>
    </source>
</reference>
<comment type="caution">
    <text evidence="1">The sequence shown here is derived from an EMBL/GenBank/DDBJ whole genome shotgun (WGS) entry which is preliminary data.</text>
</comment>
<gene>
    <name evidence="1" type="ORF">DJ010_15770</name>
</gene>
<keyword evidence="2" id="KW-1185">Reference proteome</keyword>
<dbReference type="OrthoDB" id="3371087at2"/>
<dbReference type="RefSeq" id="WP_109695454.1">
    <property type="nucleotide sequence ID" value="NZ_QGDD01000007.1"/>
</dbReference>
<dbReference type="SUPFAM" id="SSF55961">
    <property type="entry name" value="Bet v1-like"/>
    <property type="match status" value="1"/>
</dbReference>
<dbReference type="Gene3D" id="3.30.530.20">
    <property type="match status" value="1"/>
</dbReference>
<dbReference type="InterPro" id="IPR019587">
    <property type="entry name" value="Polyketide_cyclase/dehydratase"/>
</dbReference>
<protein>
    <submittedName>
        <fullName evidence="1">Polyketide cyclase</fullName>
    </submittedName>
</protein>
<sequence>MQTIERTISVPTPLAQVWDYLLDFTNTEEWDPPTESTTRVTGDGGVGTVYRNVTSMLGNKVETKYTVAEVVPHRTLRLEGENSSMKLHDTISFSSDEGGTTVTYRAEFEPTGAAKLVEPLMPLGLKRLGDKTADQLEECLRQLPG</sequence>
<dbReference type="Pfam" id="PF10604">
    <property type="entry name" value="Polyketide_cyc2"/>
    <property type="match status" value="1"/>
</dbReference>
<dbReference type="AlphaFoldDB" id="A0A316TC92"/>
<dbReference type="EMBL" id="QGDD01000007">
    <property type="protein sequence ID" value="PWN01993.1"/>
    <property type="molecule type" value="Genomic_DNA"/>
</dbReference>
<proteinExistence type="predicted"/>
<organism evidence="1 2">
    <name type="scientific">Nocardioides silvaticus</name>
    <dbReference type="NCBI Taxonomy" id="2201891"/>
    <lineage>
        <taxon>Bacteria</taxon>
        <taxon>Bacillati</taxon>
        <taxon>Actinomycetota</taxon>
        <taxon>Actinomycetes</taxon>
        <taxon>Propionibacteriales</taxon>
        <taxon>Nocardioidaceae</taxon>
        <taxon>Nocardioides</taxon>
    </lineage>
</organism>
<dbReference type="InterPro" id="IPR023393">
    <property type="entry name" value="START-like_dom_sf"/>
</dbReference>
<accession>A0A316TC92</accession>
<evidence type="ECO:0000313" key="1">
    <source>
        <dbReference type="EMBL" id="PWN01993.1"/>
    </source>
</evidence>
<name>A0A316TC92_9ACTN</name>
<evidence type="ECO:0000313" key="2">
    <source>
        <dbReference type="Proteomes" id="UP000245507"/>
    </source>
</evidence>
<dbReference type="Proteomes" id="UP000245507">
    <property type="component" value="Unassembled WGS sequence"/>
</dbReference>